<comment type="caution">
    <text evidence="2">The sequence shown here is derived from an EMBL/GenBank/DDBJ whole genome shotgun (WGS) entry which is preliminary data.</text>
</comment>
<evidence type="ECO:0000313" key="2">
    <source>
        <dbReference type="EMBL" id="NVD26812.1"/>
    </source>
</evidence>
<dbReference type="Proteomes" id="UP000652427">
    <property type="component" value="Unassembled WGS sequence"/>
</dbReference>
<feature type="transmembrane region" description="Helical" evidence="1">
    <location>
        <begin position="20"/>
        <end position="39"/>
    </location>
</feature>
<evidence type="ECO:0000256" key="1">
    <source>
        <dbReference type="SAM" id="Phobius"/>
    </source>
</evidence>
<keyword evidence="1" id="KW-1133">Transmembrane helix</keyword>
<keyword evidence="1" id="KW-0812">Transmembrane</keyword>
<organism evidence="2 3">
    <name type="scientific">Parasphingorhabdus flavimaris</name>
    <dbReference type="NCBI Taxonomy" id="266812"/>
    <lineage>
        <taxon>Bacteria</taxon>
        <taxon>Pseudomonadati</taxon>
        <taxon>Pseudomonadota</taxon>
        <taxon>Alphaproteobacteria</taxon>
        <taxon>Sphingomonadales</taxon>
        <taxon>Sphingomonadaceae</taxon>
        <taxon>Parasphingorhabdus</taxon>
    </lineage>
</organism>
<proteinExistence type="predicted"/>
<sequence length="83" mass="9647">MPISRYDWLTVATDVFLLRHISVVDCALILFNTVFLLGLKEQQYLLSNLMKHGLPVHMATKGDLRTMTSRLKRPRCLMIRCIE</sequence>
<name>A0ABX2MZC4_9SPHN</name>
<accession>A0ABX2MZC4</accession>
<dbReference type="EMBL" id="JABWMH010000001">
    <property type="protein sequence ID" value="NVD26812.1"/>
    <property type="molecule type" value="Genomic_DNA"/>
</dbReference>
<gene>
    <name evidence="2" type="ORF">HUO14_02695</name>
</gene>
<keyword evidence="3" id="KW-1185">Reference proteome</keyword>
<keyword evidence="1" id="KW-0472">Membrane</keyword>
<evidence type="ECO:0000313" key="3">
    <source>
        <dbReference type="Proteomes" id="UP000652427"/>
    </source>
</evidence>
<reference evidence="2 3" key="1">
    <citation type="submission" date="2020-06" db="EMBL/GenBank/DDBJ databases">
        <authorList>
            <person name="Kim S.-J."/>
            <person name="Park S.-J."/>
        </authorList>
    </citation>
    <scope>NUCLEOTIDE SEQUENCE [LARGE SCALE GENOMIC DNA]</scope>
    <source>
        <strain evidence="2 3">SW-151</strain>
    </source>
</reference>
<protein>
    <submittedName>
        <fullName evidence="2">Uncharacterized protein</fullName>
    </submittedName>
</protein>